<feature type="domain" description="VWFA" evidence="1">
    <location>
        <begin position="355"/>
        <end position="549"/>
    </location>
</feature>
<evidence type="ECO:0000313" key="2">
    <source>
        <dbReference type="EMBL" id="KAJ1348474.1"/>
    </source>
</evidence>
<dbReference type="Pfam" id="PF07002">
    <property type="entry name" value="Copine"/>
    <property type="match status" value="1"/>
</dbReference>
<dbReference type="GO" id="GO:0004842">
    <property type="term" value="F:ubiquitin-protein transferase activity"/>
    <property type="evidence" value="ECO:0007669"/>
    <property type="project" value="TreeGrafter"/>
</dbReference>
<evidence type="ECO:0000259" key="1">
    <source>
        <dbReference type="SMART" id="SM00327"/>
    </source>
</evidence>
<proteinExistence type="predicted"/>
<dbReference type="InterPro" id="IPR002035">
    <property type="entry name" value="VWF_A"/>
</dbReference>
<organism evidence="2 3">
    <name type="scientific">Parelaphostrongylus tenuis</name>
    <name type="common">Meningeal worm</name>
    <dbReference type="NCBI Taxonomy" id="148309"/>
    <lineage>
        <taxon>Eukaryota</taxon>
        <taxon>Metazoa</taxon>
        <taxon>Ecdysozoa</taxon>
        <taxon>Nematoda</taxon>
        <taxon>Chromadorea</taxon>
        <taxon>Rhabditida</taxon>
        <taxon>Rhabditina</taxon>
        <taxon>Rhabditomorpha</taxon>
        <taxon>Strongyloidea</taxon>
        <taxon>Metastrongylidae</taxon>
        <taxon>Parelaphostrongylus</taxon>
    </lineage>
</organism>
<dbReference type="PANTHER" id="PTHR45751">
    <property type="entry name" value="COPINE FAMILY PROTEIN 1"/>
    <property type="match status" value="1"/>
</dbReference>
<keyword evidence="3" id="KW-1185">Reference proteome</keyword>
<dbReference type="SUPFAM" id="SSF53300">
    <property type="entry name" value="vWA-like"/>
    <property type="match status" value="1"/>
</dbReference>
<dbReference type="InterPro" id="IPR010734">
    <property type="entry name" value="Copine_C"/>
</dbReference>
<dbReference type="InterPro" id="IPR052079">
    <property type="entry name" value="E3_ligase/Copine_domain"/>
</dbReference>
<dbReference type="AlphaFoldDB" id="A0AAD5QGE6"/>
<protein>
    <submittedName>
        <fullName evidence="2">Copine protein 2</fullName>
    </submittedName>
</protein>
<dbReference type="GO" id="GO:0005634">
    <property type="term" value="C:nucleus"/>
    <property type="evidence" value="ECO:0007669"/>
    <property type="project" value="TreeGrafter"/>
</dbReference>
<dbReference type="PANTHER" id="PTHR45751:SF11">
    <property type="entry name" value="COPINE FAMILY PROTEIN 2"/>
    <property type="match status" value="1"/>
</dbReference>
<dbReference type="SMART" id="SM00327">
    <property type="entry name" value="VWA"/>
    <property type="match status" value="1"/>
</dbReference>
<sequence>MVIKREEAVCKWLSAASEEIVGSVFALDCSRSSQEFSMVTKTAPNNAEPVFHSSKESSENVISTICALQKESSTAVDESTLKEQRCGGGASLCCQAAKDVSLTANKDVLCRKVDVADVTTIRPIANIGEPMGLLSRCSEETIFHLNYSYQKQPTDISTTFVGSESFKDSGLIVDMQASRDESVNTEQLSMSAHMVEVEVEGVVKRPSRETSSVLLHTESVSESMIHVEQVLEKVHLRVDETVVSEYEERKKEEKRVSFASEVTEKTMEMIDHSLDLNMSMTVEPAFQKPSIIKKPMKKERERRHHELKRNEAPSFAPMRRNSLLQALAMGSPHNIPHFKTLQDIIRAIKHAGLEYSNLIFGIDYTKSNCYQGERTFDGRTLHCLDPGGELNPYQQVIEIVGKTLSSFDADGMIPAYGFGDEEFTDKGIFNIADRYNIDKDCNGFEEVLKIYNEVTPTVKMSGPTNFVPLIERAVEICKEKHSYHILVIVADGQVTNEKINQKAIAAASHYPLSIIMVGVGDGPWNMMGRFDENIPKRLFDNFHFVDFHKVMFNAPNPEASFALNALMEIPDQYKAIKELGLLKHSRRG</sequence>
<dbReference type="InterPro" id="IPR036465">
    <property type="entry name" value="vWFA_dom_sf"/>
</dbReference>
<gene>
    <name evidence="2" type="primary">CPNA2</name>
    <name evidence="2" type="ORF">KIN20_003777</name>
</gene>
<dbReference type="GO" id="GO:0016567">
    <property type="term" value="P:protein ubiquitination"/>
    <property type="evidence" value="ECO:0007669"/>
    <property type="project" value="TreeGrafter"/>
</dbReference>
<dbReference type="CDD" id="cd01459">
    <property type="entry name" value="vWA_copine_like"/>
    <property type="match status" value="1"/>
</dbReference>
<dbReference type="EMBL" id="JAHQIW010000511">
    <property type="protein sequence ID" value="KAJ1348474.1"/>
    <property type="molecule type" value="Genomic_DNA"/>
</dbReference>
<evidence type="ECO:0000313" key="3">
    <source>
        <dbReference type="Proteomes" id="UP001196413"/>
    </source>
</evidence>
<reference evidence="2" key="1">
    <citation type="submission" date="2021-06" db="EMBL/GenBank/DDBJ databases">
        <title>Parelaphostrongylus tenuis whole genome reference sequence.</title>
        <authorList>
            <person name="Garwood T.J."/>
            <person name="Larsen P.A."/>
            <person name="Fountain-Jones N.M."/>
            <person name="Garbe J.R."/>
            <person name="Macchietto M.G."/>
            <person name="Kania S.A."/>
            <person name="Gerhold R.W."/>
            <person name="Richards J.E."/>
            <person name="Wolf T.M."/>
        </authorList>
    </citation>
    <scope>NUCLEOTIDE SEQUENCE</scope>
    <source>
        <strain evidence="2">MNPRO001-30</strain>
        <tissue evidence="2">Meninges</tissue>
    </source>
</reference>
<comment type="caution">
    <text evidence="2">The sequence shown here is derived from an EMBL/GenBank/DDBJ whole genome shotgun (WGS) entry which is preliminary data.</text>
</comment>
<dbReference type="Proteomes" id="UP001196413">
    <property type="component" value="Unassembled WGS sequence"/>
</dbReference>
<name>A0AAD5QGE6_PARTN</name>
<accession>A0AAD5QGE6</accession>